<accession>A0A839N9Y4</accession>
<reference evidence="2 3" key="1">
    <citation type="submission" date="2020-08" db="EMBL/GenBank/DDBJ databases">
        <title>Sequencing the genomes of 1000 actinobacteria strains.</title>
        <authorList>
            <person name="Klenk H.-P."/>
        </authorList>
    </citation>
    <scope>NUCLEOTIDE SEQUENCE [LARGE SCALE GENOMIC DNA]</scope>
    <source>
        <strain evidence="2 3">DSM 105369</strain>
    </source>
</reference>
<evidence type="ECO:0000313" key="2">
    <source>
        <dbReference type="EMBL" id="MBB2893629.1"/>
    </source>
</evidence>
<keyword evidence="3" id="KW-1185">Reference proteome</keyword>
<dbReference type="Pfam" id="PF03583">
    <property type="entry name" value="LIP"/>
    <property type="match status" value="1"/>
</dbReference>
<dbReference type="Gene3D" id="3.40.50.1820">
    <property type="entry name" value="alpha/beta hydrolase"/>
    <property type="match status" value="1"/>
</dbReference>
<dbReference type="Proteomes" id="UP000559182">
    <property type="component" value="Unassembled WGS sequence"/>
</dbReference>
<dbReference type="GO" id="GO:0004806">
    <property type="term" value="F:triacylglycerol lipase activity"/>
    <property type="evidence" value="ECO:0007669"/>
    <property type="project" value="InterPro"/>
</dbReference>
<feature type="signal peptide" evidence="1">
    <location>
        <begin position="1"/>
        <end position="30"/>
    </location>
</feature>
<dbReference type="PANTHER" id="PTHR34853:SF1">
    <property type="entry name" value="LIPASE 5"/>
    <property type="match status" value="1"/>
</dbReference>
<sequence>MSRTRMFGTAVAVALAAGALGGVTAAPAHAATDGSFTYHGSKPLASYAPGAVLDTRTIDYHLLGISLPLKVEQILYRTQNAVGAPIANVTSVILPPGKAKAGAALSYQSFYDSLSVADSPSRVIAGNQRFPGGVIANVETTLIAPMLLQGYPVIVPDTEGPTADFAAGPEYGTTTLDSIRAASTAAGTDVNTGTKLALFGYSGGAIGTNWAAALAPSYAPDVNKRLVGASEGGLLVDPAHNLKYVSGAPVWAGVAPMAVAGAARAFGFDVSPYLNAKGTQVMNGVQSDSIAEGLLANPFITWQQMVKPQYADPNSVKPFVDAVNKLNLGQRPSPTTPMFIEQGAGGFWEGTPGNKAGIGAGDGVMIAGDVRTLARQYCASGTPVKYTQPSLLSHVGAAVPWAVSTIGWINDRFAGKATPSSCGSIPAGNSLAPEVYSGS</sequence>
<name>A0A839N9Y4_9MICO</name>
<dbReference type="InterPro" id="IPR005152">
    <property type="entry name" value="Lipase_secreted"/>
</dbReference>
<dbReference type="RefSeq" id="WP_183322093.1">
    <property type="nucleotide sequence ID" value="NZ_JACHVQ010000003.1"/>
</dbReference>
<feature type="chain" id="PRO_5032842263" description="Triacylglycerol lipase" evidence="1">
    <location>
        <begin position="31"/>
        <end position="439"/>
    </location>
</feature>
<proteinExistence type="predicted"/>
<evidence type="ECO:0000313" key="3">
    <source>
        <dbReference type="Proteomes" id="UP000559182"/>
    </source>
</evidence>
<keyword evidence="1" id="KW-0732">Signal</keyword>
<comment type="caution">
    <text evidence="2">The sequence shown here is derived from an EMBL/GenBank/DDBJ whole genome shotgun (WGS) entry which is preliminary data.</text>
</comment>
<dbReference type="PANTHER" id="PTHR34853">
    <property type="match status" value="1"/>
</dbReference>
<protein>
    <recommendedName>
        <fullName evidence="4">Triacylglycerol lipase</fullName>
    </recommendedName>
</protein>
<dbReference type="InterPro" id="IPR029058">
    <property type="entry name" value="AB_hydrolase_fold"/>
</dbReference>
<dbReference type="SUPFAM" id="SSF53474">
    <property type="entry name" value="alpha/beta-Hydrolases"/>
    <property type="match status" value="1"/>
</dbReference>
<dbReference type="Gene3D" id="1.10.260.130">
    <property type="match status" value="1"/>
</dbReference>
<organism evidence="2 3">
    <name type="scientific">Flexivirga oryzae</name>
    <dbReference type="NCBI Taxonomy" id="1794944"/>
    <lineage>
        <taxon>Bacteria</taxon>
        <taxon>Bacillati</taxon>
        <taxon>Actinomycetota</taxon>
        <taxon>Actinomycetes</taxon>
        <taxon>Micrococcales</taxon>
        <taxon>Dermacoccaceae</taxon>
        <taxon>Flexivirga</taxon>
    </lineage>
</organism>
<dbReference type="EMBL" id="JACHVQ010000003">
    <property type="protein sequence ID" value="MBB2893629.1"/>
    <property type="molecule type" value="Genomic_DNA"/>
</dbReference>
<evidence type="ECO:0000256" key="1">
    <source>
        <dbReference type="SAM" id="SignalP"/>
    </source>
</evidence>
<gene>
    <name evidence="2" type="ORF">FHU39_003660</name>
</gene>
<evidence type="ECO:0008006" key="4">
    <source>
        <dbReference type="Google" id="ProtNLM"/>
    </source>
</evidence>
<dbReference type="GO" id="GO:0016042">
    <property type="term" value="P:lipid catabolic process"/>
    <property type="evidence" value="ECO:0007669"/>
    <property type="project" value="InterPro"/>
</dbReference>
<dbReference type="PIRSF" id="PIRSF029171">
    <property type="entry name" value="Esterase_LipA"/>
    <property type="match status" value="1"/>
</dbReference>
<dbReference type="AlphaFoldDB" id="A0A839N9Y4"/>